<proteinExistence type="predicted"/>
<keyword evidence="1" id="KW-0732">Signal</keyword>
<dbReference type="AlphaFoldDB" id="A0A2I9E0H4"/>
<sequence length="158" mass="16129">MRPPVPTLPLALALALVGGAGGASPPASPVQPGQVWRLDGVTADGEQFQTVLRLGAQAPAGQPLTYRADRGALLYDPRVPSFVALDTADAGNGGLALACVTLGATRPPLSGVLISGTLPEVSARLKEAFAVASVARTPADLRAAARERRLGTCTLSRR</sequence>
<name>A0A2I9E0H4_9DEIO</name>
<keyword evidence="3" id="KW-1185">Reference proteome</keyword>
<evidence type="ECO:0000313" key="3">
    <source>
        <dbReference type="Proteomes" id="UP000236569"/>
    </source>
</evidence>
<accession>A0A2I9E0H4</accession>
<dbReference type="OrthoDB" id="74152at2"/>
<dbReference type="EMBL" id="BFAG01000011">
    <property type="protein sequence ID" value="GBF06975.1"/>
    <property type="molecule type" value="Genomic_DNA"/>
</dbReference>
<feature type="chain" id="PRO_5014359547" evidence="1">
    <location>
        <begin position="23"/>
        <end position="158"/>
    </location>
</feature>
<protein>
    <submittedName>
        <fullName evidence="2">Uncharacterized protein</fullName>
    </submittedName>
</protein>
<dbReference type="Proteomes" id="UP000236569">
    <property type="component" value="Unassembled WGS sequence"/>
</dbReference>
<evidence type="ECO:0000313" key="2">
    <source>
        <dbReference type="EMBL" id="GBF06975.1"/>
    </source>
</evidence>
<gene>
    <name evidence="2" type="ORF">DAERI_110157</name>
</gene>
<dbReference type="RefSeq" id="WP_103130309.1">
    <property type="nucleotide sequence ID" value="NZ_BFAG01000011.1"/>
</dbReference>
<evidence type="ECO:0000256" key="1">
    <source>
        <dbReference type="SAM" id="SignalP"/>
    </source>
</evidence>
<feature type="signal peptide" evidence="1">
    <location>
        <begin position="1"/>
        <end position="22"/>
    </location>
</feature>
<organism evidence="2 3">
    <name type="scientific">Deinococcus aerius</name>
    <dbReference type="NCBI Taxonomy" id="200253"/>
    <lineage>
        <taxon>Bacteria</taxon>
        <taxon>Thermotogati</taxon>
        <taxon>Deinococcota</taxon>
        <taxon>Deinococci</taxon>
        <taxon>Deinococcales</taxon>
        <taxon>Deinococcaceae</taxon>
        <taxon>Deinococcus</taxon>
    </lineage>
</organism>
<reference evidence="3" key="1">
    <citation type="submission" date="2018-01" db="EMBL/GenBank/DDBJ databases">
        <title>Draft Genome Sequence of the Radioresistant Bacterium Deinococcus aerius TR0125, Isolated from the Higher Atmosphere above Japan.</title>
        <authorList>
            <person name="Satoh K."/>
            <person name="Arai H."/>
            <person name="Sanzen T."/>
            <person name="Kawaguchi Y."/>
            <person name="Hayashi H."/>
            <person name="Yokobori S."/>
            <person name="Yamagishi A."/>
            <person name="Oono Y."/>
            <person name="Narumi I."/>
        </authorList>
    </citation>
    <scope>NUCLEOTIDE SEQUENCE [LARGE SCALE GENOMIC DNA]</scope>
    <source>
        <strain evidence="3">TR0125</strain>
    </source>
</reference>
<comment type="caution">
    <text evidence="2">The sequence shown here is derived from an EMBL/GenBank/DDBJ whole genome shotgun (WGS) entry which is preliminary data.</text>
</comment>